<protein>
    <submittedName>
        <fullName evidence="3">Polyketide cyclase</fullName>
    </submittedName>
</protein>
<dbReference type="InterPro" id="IPR013538">
    <property type="entry name" value="ASHA1/2-like_C"/>
</dbReference>
<evidence type="ECO:0000313" key="3">
    <source>
        <dbReference type="EMBL" id="NJQ16410.1"/>
    </source>
</evidence>
<proteinExistence type="inferred from homology"/>
<dbReference type="Pfam" id="PF08327">
    <property type="entry name" value="AHSA1"/>
    <property type="match status" value="1"/>
</dbReference>
<sequence>MSVVHTTFTLERTFAATPARVFAAWSDPAAKARWFGAGEGHELDFRTGGRERTTGRGPAGEVLAFTSDYRDVVEDERIVYASTLTTDDTLATVSTTAVEFTPDGGGTRLTLTEQAAFLDGHEEPEWRRAGTARWLDALGSELDDRP</sequence>
<dbReference type="EMBL" id="JAAVJC010000149">
    <property type="protein sequence ID" value="NJQ16410.1"/>
    <property type="molecule type" value="Genomic_DNA"/>
</dbReference>
<dbReference type="SUPFAM" id="SSF55961">
    <property type="entry name" value="Bet v1-like"/>
    <property type="match status" value="1"/>
</dbReference>
<dbReference type="InterPro" id="IPR023393">
    <property type="entry name" value="START-like_dom_sf"/>
</dbReference>
<evidence type="ECO:0000259" key="2">
    <source>
        <dbReference type="Pfam" id="PF08327"/>
    </source>
</evidence>
<evidence type="ECO:0000256" key="1">
    <source>
        <dbReference type="ARBA" id="ARBA00006817"/>
    </source>
</evidence>
<evidence type="ECO:0000313" key="4">
    <source>
        <dbReference type="Proteomes" id="UP000727056"/>
    </source>
</evidence>
<gene>
    <name evidence="3" type="ORF">HCN52_16085</name>
</gene>
<accession>A0ABX1CBC6</accession>
<keyword evidence="4" id="KW-1185">Reference proteome</keyword>
<organism evidence="3 4">
    <name type="scientific">Streptomyces bohaiensis</name>
    <dbReference type="NCBI Taxonomy" id="1431344"/>
    <lineage>
        <taxon>Bacteria</taxon>
        <taxon>Bacillati</taxon>
        <taxon>Actinomycetota</taxon>
        <taxon>Actinomycetes</taxon>
        <taxon>Kitasatosporales</taxon>
        <taxon>Streptomycetaceae</taxon>
        <taxon>Streptomyces</taxon>
    </lineage>
</organism>
<dbReference type="Proteomes" id="UP000727056">
    <property type="component" value="Unassembled WGS sequence"/>
</dbReference>
<comment type="similarity">
    <text evidence="1">Belongs to the AHA1 family.</text>
</comment>
<reference evidence="3 4" key="1">
    <citation type="submission" date="2020-03" db="EMBL/GenBank/DDBJ databases">
        <title>Draft genome of Streptomyces sp. ventii, isolated from the Axial Seamount in the Pacific Ocean, and resequencing of the two type strains Streptomyces lonarensis strain NCL 716 and Streptomyces bohaiensis strain 11A07.</title>
        <authorList>
            <person name="Loughran R.M."/>
            <person name="Pfannmuller K.M."/>
            <person name="Wasson B.J."/>
            <person name="Deadmond M.C."/>
            <person name="Paddock B.E."/>
            <person name="Koyack M.J."/>
            <person name="Gallegos D.A."/>
            <person name="Mitchell E.A."/>
            <person name="Ushijima B."/>
            <person name="Saw J.H."/>
            <person name="Mcphail K.L."/>
            <person name="Videau P."/>
        </authorList>
    </citation>
    <scope>NUCLEOTIDE SEQUENCE [LARGE SCALE GENOMIC DNA]</scope>
    <source>
        <strain evidence="3 4">11A07</strain>
    </source>
</reference>
<name>A0ABX1CBC6_9ACTN</name>
<feature type="domain" description="Activator of Hsp90 ATPase homologue 1/2-like C-terminal" evidence="2">
    <location>
        <begin position="16"/>
        <end position="141"/>
    </location>
</feature>
<comment type="caution">
    <text evidence="3">The sequence shown here is derived from an EMBL/GenBank/DDBJ whole genome shotgun (WGS) entry which is preliminary data.</text>
</comment>
<dbReference type="Gene3D" id="3.30.530.20">
    <property type="match status" value="1"/>
</dbReference>
<dbReference type="RefSeq" id="WP_168089141.1">
    <property type="nucleotide sequence ID" value="NZ_BHZH01000054.1"/>
</dbReference>